<name>A0AC61Y7L9_9FLAO</name>
<dbReference type="EMBL" id="CABVMM010000006">
    <property type="protein sequence ID" value="VVV00408.1"/>
    <property type="molecule type" value="Genomic_DNA"/>
</dbReference>
<accession>A0AC61Y7L9</accession>
<comment type="caution">
    <text evidence="1">The sequence shown here is derived from an EMBL/GenBank/DDBJ whole genome shotgun (WGS) entry which is preliminary data.</text>
</comment>
<evidence type="ECO:0000313" key="2">
    <source>
        <dbReference type="Proteomes" id="UP000356253"/>
    </source>
</evidence>
<protein>
    <submittedName>
        <fullName evidence="1">Uncharacterized protein</fullName>
    </submittedName>
</protein>
<gene>
    <name evidence="1" type="ORF">FVB9532_01678</name>
</gene>
<sequence>MEFNFKQIEKTKVLELFKEAAERIKKLSLSTYNLYEKEI</sequence>
<dbReference type="Proteomes" id="UP000356253">
    <property type="component" value="Unassembled WGS sequence"/>
</dbReference>
<organism evidence="1 2">
    <name type="scientific">Mesonia oceanica</name>
    <dbReference type="NCBI Taxonomy" id="2687242"/>
    <lineage>
        <taxon>Bacteria</taxon>
        <taxon>Pseudomonadati</taxon>
        <taxon>Bacteroidota</taxon>
        <taxon>Flavobacteriia</taxon>
        <taxon>Flavobacteriales</taxon>
        <taxon>Flavobacteriaceae</taxon>
        <taxon>Mesonia</taxon>
    </lineage>
</organism>
<evidence type="ECO:0000313" key="1">
    <source>
        <dbReference type="EMBL" id="VVV00408.1"/>
    </source>
</evidence>
<proteinExistence type="predicted"/>
<reference evidence="1" key="1">
    <citation type="submission" date="2019-09" db="EMBL/GenBank/DDBJ databases">
        <authorList>
            <person name="Rodrigo-Torres L."/>
            <person name="Arahal R. D."/>
            <person name="Lucena T."/>
        </authorList>
    </citation>
    <scope>NUCLEOTIDE SEQUENCE</scope>
    <source>
        <strain evidence="1">ISS653</strain>
    </source>
</reference>
<keyword evidence="2" id="KW-1185">Reference proteome</keyword>